<keyword evidence="4" id="KW-1185">Reference proteome</keyword>
<comment type="caution">
    <text evidence="3">The sequence shown here is derived from an EMBL/GenBank/DDBJ whole genome shotgun (WGS) entry which is preliminary data.</text>
</comment>
<dbReference type="PANTHER" id="PTHR22870:SF382">
    <property type="entry name" value="REGULATOR OF CHROMOSOME CONDENSATION (RCC1) FAMILY PROTEIN"/>
    <property type="match status" value="1"/>
</dbReference>
<dbReference type="EMBL" id="NBNE01021200">
    <property type="protein sequence ID" value="OWY91053.1"/>
    <property type="molecule type" value="Genomic_DNA"/>
</dbReference>
<dbReference type="OrthoDB" id="10256179at2759"/>
<dbReference type="Pfam" id="PF00415">
    <property type="entry name" value="RCC1"/>
    <property type="match status" value="3"/>
</dbReference>
<evidence type="ECO:0000256" key="2">
    <source>
        <dbReference type="PROSITE-ProRule" id="PRU00235"/>
    </source>
</evidence>
<keyword evidence="1" id="KW-0677">Repeat</keyword>
<proteinExistence type="predicted"/>
<feature type="non-terminal residue" evidence="3">
    <location>
        <position position="1"/>
    </location>
</feature>
<dbReference type="PANTHER" id="PTHR22870">
    <property type="entry name" value="REGULATOR OF CHROMOSOME CONDENSATION"/>
    <property type="match status" value="1"/>
</dbReference>
<dbReference type="PROSITE" id="PS00626">
    <property type="entry name" value="RCC1_2"/>
    <property type="match status" value="2"/>
</dbReference>
<dbReference type="InterPro" id="IPR051210">
    <property type="entry name" value="Ub_ligase/GEF_domain"/>
</dbReference>
<gene>
    <name evidence="3" type="ORF">PHMEG_00040529</name>
</gene>
<accession>A0A225UDK4</accession>
<organism evidence="3 4">
    <name type="scientific">Phytophthora megakarya</name>
    <dbReference type="NCBI Taxonomy" id="4795"/>
    <lineage>
        <taxon>Eukaryota</taxon>
        <taxon>Sar</taxon>
        <taxon>Stramenopiles</taxon>
        <taxon>Oomycota</taxon>
        <taxon>Peronosporomycetes</taxon>
        <taxon>Peronosporales</taxon>
        <taxon>Peronosporaceae</taxon>
        <taxon>Phytophthora</taxon>
    </lineage>
</organism>
<feature type="repeat" description="RCC1" evidence="2">
    <location>
        <begin position="51"/>
        <end position="103"/>
    </location>
</feature>
<reference evidence="4" key="1">
    <citation type="submission" date="2017-03" db="EMBL/GenBank/DDBJ databases">
        <title>Phytopthora megakarya and P. palmivora, two closely related causual agents of cacao black pod achieved similar genome size and gene model numbers by different mechanisms.</title>
        <authorList>
            <person name="Ali S."/>
            <person name="Shao J."/>
            <person name="Larry D.J."/>
            <person name="Kronmiller B."/>
            <person name="Shen D."/>
            <person name="Strem M.D."/>
            <person name="Melnick R.L."/>
            <person name="Guiltinan M.J."/>
            <person name="Tyler B.M."/>
            <person name="Meinhardt L.W."/>
            <person name="Bailey B.A."/>
        </authorList>
    </citation>
    <scope>NUCLEOTIDE SEQUENCE [LARGE SCALE GENOMIC DNA]</scope>
    <source>
        <strain evidence="4">zdho120</strain>
    </source>
</reference>
<evidence type="ECO:0000256" key="1">
    <source>
        <dbReference type="ARBA" id="ARBA00022737"/>
    </source>
</evidence>
<dbReference type="InterPro" id="IPR000408">
    <property type="entry name" value="Reg_chr_condens"/>
</dbReference>
<dbReference type="SUPFAM" id="SSF50985">
    <property type="entry name" value="RCC1/BLIP-II"/>
    <property type="match status" value="1"/>
</dbReference>
<dbReference type="Proteomes" id="UP000198211">
    <property type="component" value="Unassembled WGS sequence"/>
</dbReference>
<evidence type="ECO:0000313" key="4">
    <source>
        <dbReference type="Proteomes" id="UP000198211"/>
    </source>
</evidence>
<evidence type="ECO:0000313" key="3">
    <source>
        <dbReference type="EMBL" id="OWY91053.1"/>
    </source>
</evidence>
<name>A0A225UDK4_9STRA</name>
<dbReference type="AlphaFoldDB" id="A0A225UDK4"/>
<feature type="repeat" description="RCC1" evidence="2">
    <location>
        <begin position="1"/>
        <end position="50"/>
    </location>
</feature>
<dbReference type="Gene3D" id="2.130.10.30">
    <property type="entry name" value="Regulator of chromosome condensation 1/beta-lactamase-inhibitor protein II"/>
    <property type="match status" value="1"/>
</dbReference>
<feature type="repeat" description="RCC1" evidence="2">
    <location>
        <begin position="104"/>
        <end position="157"/>
    </location>
</feature>
<dbReference type="InterPro" id="IPR009091">
    <property type="entry name" value="RCC1/BLIP-II"/>
</dbReference>
<protein>
    <submittedName>
        <fullName evidence="3">Regulator of chromosome condensation (RCC1)</fullName>
    </submittedName>
</protein>
<dbReference type="PROSITE" id="PS50012">
    <property type="entry name" value="RCC1_3"/>
    <property type="match status" value="3"/>
</dbReference>
<dbReference type="STRING" id="4795.A0A225UDK4"/>
<sequence length="214" mass="23500">AWGWNKFGQVATTMEKEVVQVPIVVEFPLESVRIVEVAAGGMHSLAVDSCGRMWAWGCNTFGQLGVGSDVPMLHTPTLVVLPSDVRAQHVAAGFAHSAMISTKGEMLSFGWGLYNQLGHGSTQNEHQPIIVDALQGLDSDIVQVACGNWHTAALTQSGDLYTWGWGKDGQLVLSKQHRQLGYVTDTLTLQENVWCSSERERFANYEEKVSRLDL</sequence>
<dbReference type="PRINTS" id="PR00633">
    <property type="entry name" value="RCCNDNSATION"/>
</dbReference>